<feature type="compositionally biased region" description="Basic and acidic residues" evidence="1">
    <location>
        <begin position="75"/>
        <end position="93"/>
    </location>
</feature>
<accession>A0A9P8CI69</accession>
<name>A0A9P8CI69_9HELO</name>
<sequence>MASLAAAKLQTQWCSEVALVELAMGTTCGCPKQLTQCLRPLSPDDIQAITICYCANGCTESKAAENAQWISKECPQRVEEGTPGDLRMHKRDDDDTTAEDSNTTTDTETTGSVAGTSAAAQTTTAPATTEVTTTDGTTQSSASSDTSTPTTSASSADTTTSAQSQTTTDSLASCYVTNQVSTQACSWSSGSSFSCTPTTTPSQSCAPGMICQTSTAGEIGCLKRDNHLTTSGLTVAIVFGVAIIGAIGGILFFQRQLAAINRKAKLERLAMLDNSGKGYGMSDVEAPINKTDSTPLIANAGSGGGQQPYYDNREFGESPQDAPRLHPGLGALGQDSAYGGR</sequence>
<proteinExistence type="predicted"/>
<evidence type="ECO:0000256" key="1">
    <source>
        <dbReference type="SAM" id="MobiDB-lite"/>
    </source>
</evidence>
<feature type="region of interest" description="Disordered" evidence="1">
    <location>
        <begin position="291"/>
        <end position="341"/>
    </location>
</feature>
<feature type="region of interest" description="Disordered" evidence="1">
    <location>
        <begin position="75"/>
        <end position="163"/>
    </location>
</feature>
<evidence type="ECO:0000256" key="2">
    <source>
        <dbReference type="SAM" id="Phobius"/>
    </source>
</evidence>
<dbReference type="EMBL" id="MU253758">
    <property type="protein sequence ID" value="KAG9248008.1"/>
    <property type="molecule type" value="Genomic_DNA"/>
</dbReference>
<keyword evidence="2" id="KW-0472">Membrane</keyword>
<gene>
    <name evidence="3" type="ORF">BJ878DRAFT_476878</name>
</gene>
<feature type="compositionally biased region" description="Low complexity" evidence="1">
    <location>
        <begin position="99"/>
        <end position="163"/>
    </location>
</feature>
<dbReference type="OrthoDB" id="3630276at2759"/>
<protein>
    <submittedName>
        <fullName evidence="3">Uncharacterized protein</fullName>
    </submittedName>
</protein>
<feature type="transmembrane region" description="Helical" evidence="2">
    <location>
        <begin position="233"/>
        <end position="253"/>
    </location>
</feature>
<evidence type="ECO:0000313" key="3">
    <source>
        <dbReference type="EMBL" id="KAG9248008.1"/>
    </source>
</evidence>
<evidence type="ECO:0000313" key="4">
    <source>
        <dbReference type="Proteomes" id="UP000887226"/>
    </source>
</evidence>
<keyword evidence="4" id="KW-1185">Reference proteome</keyword>
<dbReference type="Proteomes" id="UP000887226">
    <property type="component" value="Unassembled WGS sequence"/>
</dbReference>
<keyword evidence="2" id="KW-1133">Transmembrane helix</keyword>
<dbReference type="AlphaFoldDB" id="A0A9P8CI69"/>
<keyword evidence="2" id="KW-0812">Transmembrane</keyword>
<reference evidence="3" key="1">
    <citation type="journal article" date="2021" name="IMA Fungus">
        <title>Genomic characterization of three marine fungi, including Emericellopsis atlantica sp. nov. with signatures of a generalist lifestyle and marine biomass degradation.</title>
        <authorList>
            <person name="Hagestad O.C."/>
            <person name="Hou L."/>
            <person name="Andersen J.H."/>
            <person name="Hansen E.H."/>
            <person name="Altermark B."/>
            <person name="Li C."/>
            <person name="Kuhnert E."/>
            <person name="Cox R.J."/>
            <person name="Crous P.W."/>
            <person name="Spatafora J.W."/>
            <person name="Lail K."/>
            <person name="Amirebrahimi M."/>
            <person name="Lipzen A."/>
            <person name="Pangilinan J."/>
            <person name="Andreopoulos W."/>
            <person name="Hayes R.D."/>
            <person name="Ng V."/>
            <person name="Grigoriev I.V."/>
            <person name="Jackson S.A."/>
            <person name="Sutton T.D.S."/>
            <person name="Dobson A.D.W."/>
            <person name="Rama T."/>
        </authorList>
    </citation>
    <scope>NUCLEOTIDE SEQUENCE</scope>
    <source>
        <strain evidence="3">TRa3180A</strain>
    </source>
</reference>
<comment type="caution">
    <text evidence="3">The sequence shown here is derived from an EMBL/GenBank/DDBJ whole genome shotgun (WGS) entry which is preliminary data.</text>
</comment>
<organism evidence="3 4">
    <name type="scientific">Calycina marina</name>
    <dbReference type="NCBI Taxonomy" id="1763456"/>
    <lineage>
        <taxon>Eukaryota</taxon>
        <taxon>Fungi</taxon>
        <taxon>Dikarya</taxon>
        <taxon>Ascomycota</taxon>
        <taxon>Pezizomycotina</taxon>
        <taxon>Leotiomycetes</taxon>
        <taxon>Helotiales</taxon>
        <taxon>Pezizellaceae</taxon>
        <taxon>Calycina</taxon>
    </lineage>
</organism>